<sequence length="603" mass="66708">MNLLPSSMEVIDQLFLNSFQNRLDSDPHQVAGRNAEISPDAKQSGCPNAASISKSTGIDWSDSLRSRFEWSPASTNASKNNLFPPADDWSEDLKCTNGSLSFNFLHLQNSKDSTASLIFLENVLKEEMMISTSAASIPAVQTNQRALPRIVRKASAFDLALPIHPLSEPAFASTSPPKESFLPSIMGFRDHNNPNHNINFTHPHVPPLNLLFANKNNPGGYHHHHMMSDSYSATLGPFCSSPKSPEIDPGGHLTAGTLRHCLSPDSLGIHPFLEDIDFDEEDNNSRNHRSHLASENSEPHLFEGDGFSSHAKARDAVAAAWSSLLEGTIIGNVRSSIPKKDAMKPSPFPSLETIKNSLSIIQTSLPVKRSIPLPTEKFLLVSFKNGRSEIFLRPENQEDLSLTLLDYVMVEGDRGEDLGIVSGAVGQSWVHSVISRWNTSIVGSSPIRFSISDEELSSRDEIFAPWPTVASITITTATSGNGDHQPTNSGLYFANLKDLMGKRHVLRTATPEEIKSWRSQRQEESLAVLRCAVVVRSHRLPMTIVDAEYQHDRAKLTFYYVSSSGRVDFREMVRDLFRIYKARIWMCSVGPDSTVPASEELNP</sequence>
<dbReference type="PANTHER" id="PTHR43830">
    <property type="entry name" value="PROTEIN PSP1"/>
    <property type="match status" value="1"/>
</dbReference>
<evidence type="ECO:0000313" key="3">
    <source>
        <dbReference type="EMBL" id="KGG52245.1"/>
    </source>
</evidence>
<dbReference type="NCBIfam" id="NF041131">
    <property type="entry name" value="RicT_YaaT_fam"/>
    <property type="match status" value="1"/>
</dbReference>
<name>A0A098VTE9_9MICR</name>
<gene>
    <name evidence="3" type="ORF">DI09_19p270</name>
</gene>
<dbReference type="InterPro" id="IPR047767">
    <property type="entry name" value="PSP1-like"/>
</dbReference>
<accession>A0A098VTE9</accession>
<dbReference type="OrthoDB" id="243127at2759"/>
<dbReference type="GO" id="GO:0005737">
    <property type="term" value="C:cytoplasm"/>
    <property type="evidence" value="ECO:0007669"/>
    <property type="project" value="TreeGrafter"/>
</dbReference>
<dbReference type="HOGENOM" id="CLU_452752_0_0_1"/>
<keyword evidence="4" id="KW-1185">Reference proteome</keyword>
<dbReference type="AlphaFoldDB" id="A0A098VTE9"/>
<reference evidence="3 4" key="1">
    <citation type="submission" date="2014-04" db="EMBL/GenBank/DDBJ databases">
        <title>A new species of microsporidia sheds light on the evolution of extreme parasitism.</title>
        <authorList>
            <person name="Haag K.L."/>
            <person name="James T.Y."/>
            <person name="Larsson R."/>
            <person name="Schaer T.M."/>
            <person name="Refardt D."/>
            <person name="Pombert J.-F."/>
            <person name="Ebert D."/>
        </authorList>
    </citation>
    <scope>NUCLEOTIDE SEQUENCE [LARGE SCALE GENOMIC DNA]</scope>
    <source>
        <strain evidence="3 4">UGP3</strain>
        <tissue evidence="3">Spores</tissue>
    </source>
</reference>
<dbReference type="GeneID" id="25258877"/>
<dbReference type="RefSeq" id="XP_013238672.1">
    <property type="nucleotide sequence ID" value="XM_013383218.1"/>
</dbReference>
<dbReference type="InterPro" id="IPR007557">
    <property type="entry name" value="PSP1_C"/>
</dbReference>
<evidence type="ECO:0000259" key="2">
    <source>
        <dbReference type="PROSITE" id="PS51411"/>
    </source>
</evidence>
<feature type="domain" description="PSP1 C-terminal" evidence="2">
    <location>
        <begin position="503"/>
        <end position="589"/>
    </location>
</feature>
<evidence type="ECO:0000313" key="4">
    <source>
        <dbReference type="Proteomes" id="UP000029725"/>
    </source>
</evidence>
<proteinExistence type="predicted"/>
<dbReference type="VEuPathDB" id="MicrosporidiaDB:DI09_19p270"/>
<dbReference type="PANTHER" id="PTHR43830:SF3">
    <property type="entry name" value="PROTEIN PSP1"/>
    <property type="match status" value="1"/>
</dbReference>
<dbReference type="EMBL" id="JMKJ01000110">
    <property type="protein sequence ID" value="KGG52245.1"/>
    <property type="molecule type" value="Genomic_DNA"/>
</dbReference>
<comment type="caution">
    <text evidence="3">The sequence shown here is derived from an EMBL/GenBank/DDBJ whole genome shotgun (WGS) entry which is preliminary data.</text>
</comment>
<feature type="region of interest" description="Disordered" evidence="1">
    <location>
        <begin position="280"/>
        <end position="306"/>
    </location>
</feature>
<dbReference type="Pfam" id="PF04468">
    <property type="entry name" value="PSP1"/>
    <property type="match status" value="1"/>
</dbReference>
<dbReference type="Proteomes" id="UP000029725">
    <property type="component" value="Unassembled WGS sequence"/>
</dbReference>
<organism evidence="3 4">
    <name type="scientific">Mitosporidium daphniae</name>
    <dbReference type="NCBI Taxonomy" id="1485682"/>
    <lineage>
        <taxon>Eukaryota</taxon>
        <taxon>Fungi</taxon>
        <taxon>Fungi incertae sedis</taxon>
        <taxon>Microsporidia</taxon>
        <taxon>Mitosporidium</taxon>
    </lineage>
</organism>
<evidence type="ECO:0000256" key="1">
    <source>
        <dbReference type="SAM" id="MobiDB-lite"/>
    </source>
</evidence>
<dbReference type="PROSITE" id="PS51411">
    <property type="entry name" value="PSP1_C"/>
    <property type="match status" value="1"/>
</dbReference>
<protein>
    <submittedName>
        <fullName evidence="3">Psp1 family protein</fullName>
    </submittedName>
</protein>